<evidence type="ECO:0000256" key="3">
    <source>
        <dbReference type="ARBA" id="ARBA00023204"/>
    </source>
</evidence>
<keyword evidence="3" id="KW-0234">DNA repair</keyword>
<comment type="caution">
    <text evidence="5">The sequence shown here is derived from an EMBL/GenBank/DDBJ whole genome shotgun (WGS) entry which is preliminary data.</text>
</comment>
<protein>
    <submittedName>
        <fullName evidence="5">Uncharacterized protein</fullName>
    </submittedName>
</protein>
<proteinExistence type="predicted"/>
<evidence type="ECO:0000313" key="6">
    <source>
        <dbReference type="Proteomes" id="UP001141552"/>
    </source>
</evidence>
<comment type="subcellular location">
    <subcellularLocation>
        <location evidence="1">Nucleus</location>
    </subcellularLocation>
</comment>
<reference evidence="5" key="2">
    <citation type="journal article" date="2023" name="Plants (Basel)">
        <title>Annotation of the Turnera subulata (Passifloraceae) Draft Genome Reveals the S-Locus Evolved after the Divergence of Turneroideae from Passifloroideae in a Stepwise Manner.</title>
        <authorList>
            <person name="Henning P.M."/>
            <person name="Roalson E.H."/>
            <person name="Mir W."/>
            <person name="McCubbin A.G."/>
            <person name="Shore J.S."/>
        </authorList>
    </citation>
    <scope>NUCLEOTIDE SEQUENCE</scope>
    <source>
        <strain evidence="5">F60SS</strain>
    </source>
</reference>
<dbReference type="EMBL" id="JAKUCV010002368">
    <property type="protein sequence ID" value="KAJ4842871.1"/>
    <property type="molecule type" value="Genomic_DNA"/>
</dbReference>
<dbReference type="GO" id="GO:0000785">
    <property type="term" value="C:chromatin"/>
    <property type="evidence" value="ECO:0007669"/>
    <property type="project" value="TreeGrafter"/>
</dbReference>
<evidence type="ECO:0000256" key="2">
    <source>
        <dbReference type="ARBA" id="ARBA00022763"/>
    </source>
</evidence>
<keyword evidence="6" id="KW-1185">Reference proteome</keyword>
<accession>A0A9Q0G6Q7</accession>
<dbReference type="PANTHER" id="PTHR12663">
    <property type="entry name" value="ANDROGEN INDUCED INHIBITOR OF PROLIFERATION AS3 / PDS5-RELATED"/>
    <property type="match status" value="1"/>
</dbReference>
<evidence type="ECO:0000256" key="1">
    <source>
        <dbReference type="ARBA" id="ARBA00004123"/>
    </source>
</evidence>
<name>A0A9Q0G6Q7_9ROSI</name>
<evidence type="ECO:0000256" key="4">
    <source>
        <dbReference type="ARBA" id="ARBA00023242"/>
    </source>
</evidence>
<dbReference type="InterPro" id="IPR039776">
    <property type="entry name" value="Pds5"/>
</dbReference>
<reference evidence="5" key="1">
    <citation type="submission" date="2022-02" db="EMBL/GenBank/DDBJ databases">
        <authorList>
            <person name="Henning P.M."/>
            <person name="McCubbin A.G."/>
            <person name="Shore J.S."/>
        </authorList>
    </citation>
    <scope>NUCLEOTIDE SEQUENCE</scope>
    <source>
        <strain evidence="5">F60SS</strain>
        <tissue evidence="5">Leaves</tissue>
    </source>
</reference>
<dbReference type="OrthoDB" id="852247at2759"/>
<keyword evidence="2" id="KW-0227">DNA damage</keyword>
<sequence>MAEISEEDITAAANAPALVQISEEDIRAAANALLPPPSSPRQLLPLLDQLGYCLAQTAQSPSTSILSAVNQAMEPLWANELRDHLDEDVKVYVAHCFNEILRITAPDPPFDDGQMKEIFKLIVATFDNISDPSSLSYSKRIYILETFEQVSSWNWMIDLKCYSLISEMFMHFLQNIRLETTCIKVSVIVLVIGMPIIGDHHPESVFSSMGSIMILVIWDFDEIPLDLIFPLWDTVRDGNEGVLPIGQKLGQKVILNCATELHSYFRFNVKKGKRRESQEMGNNHSDAARTDFS</sequence>
<gene>
    <name evidence="5" type="ORF">Tsubulata_003507</name>
</gene>
<keyword evidence="4" id="KW-0539">Nucleus</keyword>
<dbReference type="Pfam" id="PF20168">
    <property type="entry name" value="PDS5"/>
    <property type="match status" value="1"/>
</dbReference>
<dbReference type="AlphaFoldDB" id="A0A9Q0G6Q7"/>
<dbReference type="PANTHER" id="PTHR12663:SF3">
    <property type="entry name" value="SISTER CHROMATID COHESION PROTEIN PDS5 HOMOLOG C"/>
    <property type="match status" value="1"/>
</dbReference>
<dbReference type="Proteomes" id="UP001141552">
    <property type="component" value="Unassembled WGS sequence"/>
</dbReference>
<evidence type="ECO:0000313" key="5">
    <source>
        <dbReference type="EMBL" id="KAJ4842871.1"/>
    </source>
</evidence>
<dbReference type="GO" id="GO:0007064">
    <property type="term" value="P:mitotic sister chromatid cohesion"/>
    <property type="evidence" value="ECO:0007669"/>
    <property type="project" value="InterPro"/>
</dbReference>
<dbReference type="GO" id="GO:0006281">
    <property type="term" value="P:DNA repair"/>
    <property type="evidence" value="ECO:0007669"/>
    <property type="project" value="UniProtKB-KW"/>
</dbReference>
<dbReference type="GO" id="GO:0005634">
    <property type="term" value="C:nucleus"/>
    <property type="evidence" value="ECO:0007669"/>
    <property type="project" value="UniProtKB-SubCell"/>
</dbReference>
<organism evidence="5 6">
    <name type="scientific">Turnera subulata</name>
    <dbReference type="NCBI Taxonomy" id="218843"/>
    <lineage>
        <taxon>Eukaryota</taxon>
        <taxon>Viridiplantae</taxon>
        <taxon>Streptophyta</taxon>
        <taxon>Embryophyta</taxon>
        <taxon>Tracheophyta</taxon>
        <taxon>Spermatophyta</taxon>
        <taxon>Magnoliopsida</taxon>
        <taxon>eudicotyledons</taxon>
        <taxon>Gunneridae</taxon>
        <taxon>Pentapetalae</taxon>
        <taxon>rosids</taxon>
        <taxon>fabids</taxon>
        <taxon>Malpighiales</taxon>
        <taxon>Passifloraceae</taxon>
        <taxon>Turnera</taxon>
    </lineage>
</organism>